<dbReference type="EMBL" id="BTRK01000003">
    <property type="protein sequence ID" value="GMR43892.1"/>
    <property type="molecule type" value="Genomic_DNA"/>
</dbReference>
<sequence length="60" mass="6700">FAAVTYTPSADGCDLTVHCTGWSPLYYGVYYSSTVEGNNPIYDPDNTVFYTFVMTINTQK</sequence>
<proteinExistence type="predicted"/>
<evidence type="ECO:0000313" key="1">
    <source>
        <dbReference type="EMBL" id="GMR43892.1"/>
    </source>
</evidence>
<feature type="non-terminal residue" evidence="1">
    <location>
        <position position="1"/>
    </location>
</feature>
<gene>
    <name evidence="1" type="ORF">PMAYCL1PPCAC_14087</name>
</gene>
<dbReference type="Proteomes" id="UP001328107">
    <property type="component" value="Unassembled WGS sequence"/>
</dbReference>
<protein>
    <submittedName>
        <fullName evidence="1">Uncharacterized protein</fullName>
    </submittedName>
</protein>
<name>A0AAN5CGR9_9BILA</name>
<reference evidence="2" key="1">
    <citation type="submission" date="2022-10" db="EMBL/GenBank/DDBJ databases">
        <title>Genome assembly of Pristionchus species.</title>
        <authorList>
            <person name="Yoshida K."/>
            <person name="Sommer R.J."/>
        </authorList>
    </citation>
    <scope>NUCLEOTIDE SEQUENCE [LARGE SCALE GENOMIC DNA]</scope>
    <source>
        <strain evidence="2">RS5460</strain>
    </source>
</reference>
<dbReference type="AlphaFoldDB" id="A0AAN5CGR9"/>
<accession>A0AAN5CGR9</accession>
<organism evidence="1 2">
    <name type="scientific">Pristionchus mayeri</name>
    <dbReference type="NCBI Taxonomy" id="1317129"/>
    <lineage>
        <taxon>Eukaryota</taxon>
        <taxon>Metazoa</taxon>
        <taxon>Ecdysozoa</taxon>
        <taxon>Nematoda</taxon>
        <taxon>Chromadorea</taxon>
        <taxon>Rhabditida</taxon>
        <taxon>Rhabditina</taxon>
        <taxon>Diplogasteromorpha</taxon>
        <taxon>Diplogasteroidea</taxon>
        <taxon>Neodiplogasteridae</taxon>
        <taxon>Pristionchus</taxon>
    </lineage>
</organism>
<comment type="caution">
    <text evidence="1">The sequence shown here is derived from an EMBL/GenBank/DDBJ whole genome shotgun (WGS) entry which is preliminary data.</text>
</comment>
<keyword evidence="2" id="KW-1185">Reference proteome</keyword>
<evidence type="ECO:0000313" key="2">
    <source>
        <dbReference type="Proteomes" id="UP001328107"/>
    </source>
</evidence>